<dbReference type="EMBL" id="SPUK01000011">
    <property type="protein sequence ID" value="TQV93857.1"/>
    <property type="molecule type" value="Genomic_DNA"/>
</dbReference>
<organism evidence="1 2">
    <name type="scientific">Cordyceps javanica</name>
    <dbReference type="NCBI Taxonomy" id="43265"/>
    <lineage>
        <taxon>Eukaryota</taxon>
        <taxon>Fungi</taxon>
        <taxon>Dikarya</taxon>
        <taxon>Ascomycota</taxon>
        <taxon>Pezizomycotina</taxon>
        <taxon>Sordariomycetes</taxon>
        <taxon>Hypocreomycetidae</taxon>
        <taxon>Hypocreales</taxon>
        <taxon>Cordycipitaceae</taxon>
        <taxon>Cordyceps</taxon>
    </lineage>
</organism>
<comment type="caution">
    <text evidence="1">The sequence shown here is derived from an EMBL/GenBank/DDBJ whole genome shotgun (WGS) entry which is preliminary data.</text>
</comment>
<name>A0A545UWM1_9HYPO</name>
<reference evidence="1 2" key="1">
    <citation type="journal article" date="2019" name="Appl. Microbiol. Biotechnol.">
        <title>Genome sequence of Isaria javanica and comparative genome analysis insights into family S53 peptidase evolution in fungal entomopathogens.</title>
        <authorList>
            <person name="Lin R."/>
            <person name="Zhang X."/>
            <person name="Xin B."/>
            <person name="Zou M."/>
            <person name="Gao Y."/>
            <person name="Qin F."/>
            <person name="Hu Q."/>
            <person name="Xie B."/>
            <person name="Cheng X."/>
        </authorList>
    </citation>
    <scope>NUCLEOTIDE SEQUENCE [LARGE SCALE GENOMIC DNA]</scope>
    <source>
        <strain evidence="1 2">IJ1G</strain>
    </source>
</reference>
<proteinExistence type="predicted"/>
<gene>
    <name evidence="1" type="ORF">IF1G_07589</name>
</gene>
<accession>A0A545UWM1</accession>
<keyword evidence="2" id="KW-1185">Reference proteome</keyword>
<sequence length="112" mass="12412">MACTDWPSAFTCGVCTRPEGPGKLPVISITQQPTLISERTKNQTRLAMKKYADSGPHKQWLVEGRVGVEDFFCSVLSDLIDNWVVGLSAEANTHQRLPLTPQTTFQQPSYTS</sequence>
<protein>
    <submittedName>
        <fullName evidence="1">Uncharacterized protein</fullName>
    </submittedName>
</protein>
<evidence type="ECO:0000313" key="1">
    <source>
        <dbReference type="EMBL" id="TQV93857.1"/>
    </source>
</evidence>
<dbReference type="AlphaFoldDB" id="A0A545UWM1"/>
<dbReference type="Proteomes" id="UP000315783">
    <property type="component" value="Unassembled WGS sequence"/>
</dbReference>
<evidence type="ECO:0000313" key="2">
    <source>
        <dbReference type="Proteomes" id="UP000315783"/>
    </source>
</evidence>